<dbReference type="RefSeq" id="WP_011641532.1">
    <property type="nucleotide sequence ID" value="NC_008346.1"/>
</dbReference>
<dbReference type="KEGG" id="swo:Swol_2150"/>
<dbReference type="eggNOG" id="COG2206">
    <property type="taxonomic scope" value="Bacteria"/>
</dbReference>
<feature type="domain" description="HD-GYP" evidence="1">
    <location>
        <begin position="104"/>
        <end position="302"/>
    </location>
</feature>
<accession>Q0AV13</accession>
<dbReference type="EMBL" id="CP000448">
    <property type="protein sequence ID" value="ABI69441.1"/>
    <property type="molecule type" value="Genomic_DNA"/>
</dbReference>
<dbReference type="CDD" id="cd00077">
    <property type="entry name" value="HDc"/>
    <property type="match status" value="1"/>
</dbReference>
<dbReference type="SUPFAM" id="SSF109604">
    <property type="entry name" value="HD-domain/PDEase-like"/>
    <property type="match status" value="1"/>
</dbReference>
<evidence type="ECO:0000313" key="3">
    <source>
        <dbReference type="Proteomes" id="UP000001968"/>
    </source>
</evidence>
<evidence type="ECO:0000259" key="1">
    <source>
        <dbReference type="PROSITE" id="PS51832"/>
    </source>
</evidence>
<dbReference type="PANTHER" id="PTHR43155:SF2">
    <property type="entry name" value="CYCLIC DI-GMP PHOSPHODIESTERASE PA4108"/>
    <property type="match status" value="1"/>
</dbReference>
<dbReference type="PANTHER" id="PTHR43155">
    <property type="entry name" value="CYCLIC DI-GMP PHOSPHODIESTERASE PA4108-RELATED"/>
    <property type="match status" value="1"/>
</dbReference>
<gene>
    <name evidence="2" type="ordered locus">Swol_2150</name>
</gene>
<dbReference type="Gene3D" id="1.10.3210.10">
    <property type="entry name" value="Hypothetical protein af1432"/>
    <property type="match status" value="1"/>
</dbReference>
<dbReference type="InterPro" id="IPR037522">
    <property type="entry name" value="HD_GYP_dom"/>
</dbReference>
<evidence type="ECO:0000313" key="2">
    <source>
        <dbReference type="EMBL" id="ABI69441.1"/>
    </source>
</evidence>
<dbReference type="PROSITE" id="PS51832">
    <property type="entry name" value="HD_GYP"/>
    <property type="match status" value="1"/>
</dbReference>
<name>Q0AV13_SYNWW</name>
<dbReference type="AlphaFoldDB" id="Q0AV13"/>
<dbReference type="Proteomes" id="UP000001968">
    <property type="component" value="Chromosome"/>
</dbReference>
<dbReference type="STRING" id="335541.Swol_2150"/>
<organism evidence="2 3">
    <name type="scientific">Syntrophomonas wolfei subsp. wolfei (strain DSM 2245B / Goettingen)</name>
    <dbReference type="NCBI Taxonomy" id="335541"/>
    <lineage>
        <taxon>Bacteria</taxon>
        <taxon>Bacillati</taxon>
        <taxon>Bacillota</taxon>
        <taxon>Clostridia</taxon>
        <taxon>Eubacteriales</taxon>
        <taxon>Syntrophomonadaceae</taxon>
        <taxon>Syntrophomonas</taxon>
    </lineage>
</organism>
<keyword evidence="3" id="KW-1185">Reference proteome</keyword>
<dbReference type="Pfam" id="PF13487">
    <property type="entry name" value="HD_5"/>
    <property type="match status" value="1"/>
</dbReference>
<proteinExistence type="predicted"/>
<reference evidence="3" key="1">
    <citation type="journal article" date="2010" name="Environ. Microbiol.">
        <title>The genome of Syntrophomonas wolfei: new insights into syntrophic metabolism and biohydrogen production.</title>
        <authorList>
            <person name="Sieber J.R."/>
            <person name="Sims D.R."/>
            <person name="Han C."/>
            <person name="Kim E."/>
            <person name="Lykidis A."/>
            <person name="Lapidus A.L."/>
            <person name="McDonnald E."/>
            <person name="Rohlin L."/>
            <person name="Culley D.E."/>
            <person name="Gunsalus R."/>
            <person name="McInerney M.J."/>
        </authorList>
    </citation>
    <scope>NUCLEOTIDE SEQUENCE [LARGE SCALE GENOMIC DNA]</scope>
    <source>
        <strain evidence="3">DSM 2245B / Goettingen</strain>
    </source>
</reference>
<keyword evidence="2" id="KW-0378">Hydrolase</keyword>
<dbReference type="OrthoDB" id="9804747at2"/>
<dbReference type="SMR" id="Q0AV13"/>
<dbReference type="SMART" id="SM00471">
    <property type="entry name" value="HDc"/>
    <property type="match status" value="1"/>
</dbReference>
<dbReference type="InterPro" id="IPR003607">
    <property type="entry name" value="HD/PDEase_dom"/>
</dbReference>
<protein>
    <submittedName>
        <fullName evidence="2">Metal dependent phosphohydrolase</fullName>
    </submittedName>
</protein>
<dbReference type="HOGENOM" id="CLU_000445_92_1_9"/>
<dbReference type="GO" id="GO:0016787">
    <property type="term" value="F:hydrolase activity"/>
    <property type="evidence" value="ECO:0007669"/>
    <property type="project" value="UniProtKB-KW"/>
</dbReference>
<sequence>MRRVSIYELDPGMIVARAIFNSEERVLLHAGVELNEKYIHGLQKAGVMSVYIRDELFDESDAVSDIISEKTRLKAIRTLKESFNLLEKKHQLNLHAVKNTVDEIIDEIIANPNTLVSLTDIRSFDDYTYAHSVNVGVLSIMSGVSLNYERSQLKELGVGALLHDIGKIKIDKNILNKPDDLSPEEFTEIKQHSKAGFDILRQHSGLSLLSAHIAFQHHERWDGQGYPRQLSGEEIHEYARIVAVADVYDALVADRPYRPAYSVTQAISILKRMTGLFLDPQCVKAFLNNIAVYPLGCLLELNTGELGAVIDINRKTPAQPVVRVLYDRNWRLLTPYELDLSKNSALVVKNVLSERQIKELKKNL</sequence>